<keyword evidence="2" id="KW-1185">Reference proteome</keyword>
<evidence type="ECO:0000313" key="2">
    <source>
        <dbReference type="Proteomes" id="UP001162480"/>
    </source>
</evidence>
<organism evidence="1 2">
    <name type="scientific">Octopus vulgaris</name>
    <name type="common">Common octopus</name>
    <dbReference type="NCBI Taxonomy" id="6645"/>
    <lineage>
        <taxon>Eukaryota</taxon>
        <taxon>Metazoa</taxon>
        <taxon>Spiralia</taxon>
        <taxon>Lophotrochozoa</taxon>
        <taxon>Mollusca</taxon>
        <taxon>Cephalopoda</taxon>
        <taxon>Coleoidea</taxon>
        <taxon>Octopodiformes</taxon>
        <taxon>Octopoda</taxon>
        <taxon>Incirrata</taxon>
        <taxon>Octopodidae</taxon>
        <taxon>Octopus</taxon>
    </lineage>
</organism>
<protein>
    <submittedName>
        <fullName evidence="1">Uncharacterized protein</fullName>
    </submittedName>
</protein>
<name>A0AA36AVR2_OCTVU</name>
<evidence type="ECO:0000313" key="1">
    <source>
        <dbReference type="EMBL" id="CAI9721757.1"/>
    </source>
</evidence>
<dbReference type="Proteomes" id="UP001162480">
    <property type="component" value="Chromosome 4"/>
</dbReference>
<dbReference type="EMBL" id="OX597817">
    <property type="protein sequence ID" value="CAI9721757.1"/>
    <property type="molecule type" value="Genomic_DNA"/>
</dbReference>
<sequence>MRRGKIGVVDSLGHMFYVNVRQYLRYFLFVFMNFADMLLDICNICNLNFALAGGGGSGGASVTDSSSI</sequence>
<dbReference type="AlphaFoldDB" id="A0AA36AVR2"/>
<gene>
    <name evidence="1" type="ORF">OCTVUL_1B012066</name>
</gene>
<proteinExistence type="predicted"/>
<accession>A0AA36AVR2</accession>
<reference evidence="1" key="1">
    <citation type="submission" date="2023-08" db="EMBL/GenBank/DDBJ databases">
        <authorList>
            <person name="Alioto T."/>
            <person name="Alioto T."/>
            <person name="Gomez Garrido J."/>
        </authorList>
    </citation>
    <scope>NUCLEOTIDE SEQUENCE</scope>
</reference>